<feature type="repeat" description="WD" evidence="13">
    <location>
        <begin position="622"/>
        <end position="663"/>
    </location>
</feature>
<dbReference type="InterPro" id="IPR001680">
    <property type="entry name" value="WD40_rpt"/>
</dbReference>
<dbReference type="InterPro" id="IPR050630">
    <property type="entry name" value="WD_repeat_EMAP"/>
</dbReference>
<reference evidence="17" key="2">
    <citation type="submission" date="2023-11" db="UniProtKB">
        <authorList>
            <consortium name="WormBaseParasite"/>
        </authorList>
    </citation>
    <scope>IDENTIFICATION</scope>
</reference>
<dbReference type="InterPro" id="IPR015943">
    <property type="entry name" value="WD40/YVTN_repeat-like_dom_sf"/>
</dbReference>
<feature type="repeat" description="WD" evidence="13">
    <location>
        <begin position="496"/>
        <end position="537"/>
    </location>
</feature>
<keyword evidence="4 13" id="KW-0853">WD repeat</keyword>
<evidence type="ECO:0000256" key="11">
    <source>
        <dbReference type="ARBA" id="ARBA00046056"/>
    </source>
</evidence>
<dbReference type="SUPFAM" id="SSF50998">
    <property type="entry name" value="Quinoprotein alcohol dehydrogenase-like"/>
    <property type="match status" value="1"/>
</dbReference>
<evidence type="ECO:0000256" key="6">
    <source>
        <dbReference type="ARBA" id="ARBA00022846"/>
    </source>
</evidence>
<keyword evidence="16" id="KW-1185">Reference proteome</keyword>
<protein>
    <recommendedName>
        <fullName evidence="10">Cilia- and flagella-associated protein 52</fullName>
    </recommendedName>
</protein>
<dbReference type="WBParaSite" id="TREG1_860.1">
    <property type="protein sequence ID" value="TREG1_860.1"/>
    <property type="gene ID" value="TREG1_860"/>
</dbReference>
<reference evidence="16" key="1">
    <citation type="submission" date="2022-06" db="EMBL/GenBank/DDBJ databases">
        <authorList>
            <person name="Berger JAMES D."/>
            <person name="Berger JAMES D."/>
        </authorList>
    </citation>
    <scope>NUCLEOTIDE SEQUENCE [LARGE SCALE GENOMIC DNA]</scope>
</reference>
<feature type="repeat" description="WD" evidence="13">
    <location>
        <begin position="420"/>
        <end position="461"/>
    </location>
</feature>
<dbReference type="Pfam" id="PF00400">
    <property type="entry name" value="WD40"/>
    <property type="match status" value="4"/>
</dbReference>
<organism evidence="16 17">
    <name type="scientific">Trichobilharzia regenti</name>
    <name type="common">Nasal bird schistosome</name>
    <dbReference type="NCBI Taxonomy" id="157069"/>
    <lineage>
        <taxon>Eukaryota</taxon>
        <taxon>Metazoa</taxon>
        <taxon>Spiralia</taxon>
        <taxon>Lophotrochozoa</taxon>
        <taxon>Platyhelminthes</taxon>
        <taxon>Trematoda</taxon>
        <taxon>Digenea</taxon>
        <taxon>Strigeidida</taxon>
        <taxon>Schistosomatoidea</taxon>
        <taxon>Schistosomatidae</taxon>
        <taxon>Trichobilharzia</taxon>
    </lineage>
</organism>
<evidence type="ECO:0000256" key="5">
    <source>
        <dbReference type="ARBA" id="ARBA00022737"/>
    </source>
</evidence>
<evidence type="ECO:0000313" key="17">
    <source>
        <dbReference type="WBParaSite" id="TREG1_860.1"/>
    </source>
</evidence>
<dbReference type="Proteomes" id="UP000050795">
    <property type="component" value="Unassembled WGS sequence"/>
</dbReference>
<dbReference type="Pfam" id="PF23409">
    <property type="entry name" value="Beta-prop_EML"/>
    <property type="match status" value="1"/>
</dbReference>
<comment type="function">
    <text evidence="11">Microtubule inner protein (MIP) part of the dynein-decorated doublet microtubules (DMTs) in cilia axoneme. Important for proper ciliary and flagellar beating. May act in cooperation with CFAP45 and axonemal dynein subunit DNAH11. May play a role in cell growth and/or survival.</text>
</comment>
<dbReference type="PANTHER" id="PTHR13720">
    <property type="entry name" value="WD-40 REPEAT PROTEIN"/>
    <property type="match status" value="1"/>
</dbReference>
<evidence type="ECO:0000256" key="8">
    <source>
        <dbReference type="ARBA" id="ARBA00023273"/>
    </source>
</evidence>
<evidence type="ECO:0000256" key="2">
    <source>
        <dbReference type="ARBA" id="ARBA00004496"/>
    </source>
</evidence>
<comment type="subcellular location">
    <subcellularLocation>
        <location evidence="1">Cell projection</location>
        <location evidence="1">Cilium</location>
        <location evidence="1">Flagellum</location>
    </subcellularLocation>
    <subcellularLocation>
        <location evidence="2">Cytoplasm</location>
    </subcellularLocation>
</comment>
<dbReference type="SUPFAM" id="SSF50978">
    <property type="entry name" value="WD40 repeat-like"/>
    <property type="match status" value="1"/>
</dbReference>
<dbReference type="InterPro" id="IPR036322">
    <property type="entry name" value="WD40_repeat_dom_sf"/>
</dbReference>
<dbReference type="PANTHER" id="PTHR13720:SF14">
    <property type="entry name" value="CILIA- AND FLAGELLA-ASSOCIATED PROTEIN 52"/>
    <property type="match status" value="1"/>
</dbReference>
<sequence>MEDEVGFQKLKLTGVIGFNGKVQNGFLVHPDRQHFVFSLGSNVVIENIGNKEQYFLQGHTNNVVCIDVNKTGTFIASGQVTYMGYKAAIIVWNYETKDKYAEFVLHKVKVQALSFSPNSNYLASLGGQDDGSVVIWSVPKKEAICGSPAQPQSAGVTLALAYANTCENTFMTAGENTVRVWNLDLENRKIRPTDCTLGQIKRTIQCLSVSHNDKVFFAGTTTGDVLAISMQHYLLQVLAPEKDGFSLGVTTLRTLRESMLLVGTGDGVIQELCYTFKKGLRRCLPTLIKTNKMKKLLGNVTAISLRGEGHQFFVTTDKCHLYRFNYADFNHELINTCHNAAVNDIRFPYNCSELFATCAYQDIRVFNKNNQQELLRISIPNMTCYCIDLLHDGTAIISGWDDSKIRAFYPETGRLMYTVQNAHKKGVTAVCTTSTCDRIISGGGEGQVRVWDIKEVRPSNNHLYGNRHKRTTDKAAGDGSAGIPESTFASVLVAAMYEHTNAVSCIQISKDDKSCVSASADSTCIIWCLQTFRRKQIIFSNTLFRCICYHPTECQIITSGTDRKIGYWEVYDGSMIRQLDGSRSGSINGMDITTDGDTFVTGGNDKLVKVWKYNEGEVTHVGLGHTSPITRLRISPDQKHVITVSEDGAIYIWEMPSTTTTTTPPPTTTTTETTAVS</sequence>
<evidence type="ECO:0000259" key="15">
    <source>
        <dbReference type="Pfam" id="PF23409"/>
    </source>
</evidence>
<dbReference type="GO" id="GO:0005930">
    <property type="term" value="C:axoneme"/>
    <property type="evidence" value="ECO:0007669"/>
    <property type="project" value="UniProtKB-ARBA"/>
</dbReference>
<dbReference type="InterPro" id="IPR055439">
    <property type="entry name" value="Beta-prop_EML_1st"/>
</dbReference>
<dbReference type="GO" id="GO:0031514">
    <property type="term" value="C:motile cilium"/>
    <property type="evidence" value="ECO:0007669"/>
    <property type="project" value="UniProtKB-SubCell"/>
</dbReference>
<dbReference type="InterPro" id="IPR011047">
    <property type="entry name" value="Quinoprotein_ADH-like_sf"/>
</dbReference>
<evidence type="ECO:0000256" key="9">
    <source>
        <dbReference type="ARBA" id="ARBA00029456"/>
    </source>
</evidence>
<accession>A0AA85KJC1</accession>
<keyword evidence="8" id="KW-0966">Cell projection</keyword>
<feature type="region of interest" description="Disordered" evidence="14">
    <location>
        <begin position="657"/>
        <end position="677"/>
    </location>
</feature>
<dbReference type="InterPro" id="IPR019775">
    <property type="entry name" value="WD40_repeat_CS"/>
</dbReference>
<keyword evidence="7" id="KW-0969">Cilium</keyword>
<evidence type="ECO:0000256" key="14">
    <source>
        <dbReference type="SAM" id="MobiDB-lite"/>
    </source>
</evidence>
<evidence type="ECO:0000256" key="10">
    <source>
        <dbReference type="ARBA" id="ARBA00029552"/>
    </source>
</evidence>
<name>A0AA85KJC1_TRIRE</name>
<dbReference type="SMART" id="SM00320">
    <property type="entry name" value="WD40"/>
    <property type="match status" value="10"/>
</dbReference>
<keyword evidence="3" id="KW-0963">Cytoplasm</keyword>
<proteinExistence type="inferred from homology"/>
<evidence type="ECO:0000256" key="4">
    <source>
        <dbReference type="ARBA" id="ARBA00022574"/>
    </source>
</evidence>
<feature type="domain" description="EML-like first beta-propeller" evidence="15">
    <location>
        <begin position="53"/>
        <end position="319"/>
    </location>
</feature>
<evidence type="ECO:0000256" key="3">
    <source>
        <dbReference type="ARBA" id="ARBA00022490"/>
    </source>
</evidence>
<comment type="similarity">
    <text evidence="9">Belongs to the CFAP52 family.</text>
</comment>
<dbReference type="AlphaFoldDB" id="A0AA85KJC1"/>
<evidence type="ECO:0000256" key="7">
    <source>
        <dbReference type="ARBA" id="ARBA00023069"/>
    </source>
</evidence>
<feature type="repeat" description="WD" evidence="13">
    <location>
        <begin position="580"/>
        <end position="621"/>
    </location>
</feature>
<dbReference type="PROSITE" id="PS50082">
    <property type="entry name" value="WD_REPEATS_2"/>
    <property type="match status" value="4"/>
</dbReference>
<dbReference type="Gene3D" id="2.130.10.10">
    <property type="entry name" value="YVTN repeat-like/Quinoprotein amine dehydrogenase"/>
    <property type="match status" value="3"/>
</dbReference>
<keyword evidence="5" id="KW-0677">Repeat</keyword>
<comment type="subunit">
    <text evidence="12">Microtubule inner protein component of sperm flagellar doublet microtubules. Interacts with BRCA2. Interacts with the CCT chaperonin complex. Interacts with HSP70. Interacts with AK8. Interacts with CFAP45. Interacts with DNAI1. Interacts with IQDC.</text>
</comment>
<evidence type="ECO:0000313" key="16">
    <source>
        <dbReference type="Proteomes" id="UP000050795"/>
    </source>
</evidence>
<evidence type="ECO:0000256" key="1">
    <source>
        <dbReference type="ARBA" id="ARBA00004230"/>
    </source>
</evidence>
<dbReference type="FunFam" id="2.130.10.10:FF:000207">
    <property type="entry name" value="Cilia- and flagella-associated protein 52"/>
    <property type="match status" value="1"/>
</dbReference>
<evidence type="ECO:0000256" key="13">
    <source>
        <dbReference type="PROSITE-ProRule" id="PRU00221"/>
    </source>
</evidence>
<feature type="compositionally biased region" description="Low complexity" evidence="14">
    <location>
        <begin position="658"/>
        <end position="677"/>
    </location>
</feature>
<evidence type="ECO:0000256" key="12">
    <source>
        <dbReference type="ARBA" id="ARBA00047117"/>
    </source>
</evidence>
<keyword evidence="6" id="KW-0282">Flagellum</keyword>
<dbReference type="PROSITE" id="PS50294">
    <property type="entry name" value="WD_REPEATS_REGION"/>
    <property type="match status" value="2"/>
</dbReference>
<dbReference type="PROSITE" id="PS00678">
    <property type="entry name" value="WD_REPEATS_1"/>
    <property type="match status" value="1"/>
</dbReference>